<proteinExistence type="inferred from homology"/>
<organism evidence="10 11">
    <name type="scientific">Novilysobacter selenitireducens</name>
    <dbReference type="NCBI Taxonomy" id="2872639"/>
    <lineage>
        <taxon>Bacteria</taxon>
        <taxon>Pseudomonadati</taxon>
        <taxon>Pseudomonadota</taxon>
        <taxon>Gammaproteobacteria</taxon>
        <taxon>Lysobacterales</taxon>
        <taxon>Lysobacteraceae</taxon>
        <taxon>Novilysobacter</taxon>
    </lineage>
</organism>
<keyword evidence="4 6" id="KW-0808">Transferase</keyword>
<dbReference type="HAMAP" id="MF_01551">
    <property type="entry name" value="23SrRNA_methyltr_M"/>
    <property type="match status" value="1"/>
</dbReference>
<sequence>MKVDGLLLYCRAGFEPELAAELVDRAADAGHPGYARTQRGDGYVSFFCDRPDALDRALPFDRLIFARQKLRIVKDLPGLDPQDRATPLLAALESAYGGQPDVPVFGELWTEHPDSDTGKPLAGLARGFANALRPLLRKSGWLTAQPDPGRPRLHVVLLGGTHLVLATSDPADSAPWPMGIPRLRMHADAPSRSALKLEEALLTLLDDDERAKLLRDNMQAADLGAAPGGWTWVLMRHGMKVTAVDNGPLRQALLDSGRVDHLRADGFSWQPPRTLDWMVCDMVEQPRRVADRMATWLREGWCRQTVFNLKLPMKKRWEETRICLEGFEQAAHRTLEIRARQLYHDREEITVFARPAAR</sequence>
<comment type="catalytic activity">
    <reaction evidence="6">
        <text>cytidine(2498) in 23S rRNA + S-adenosyl-L-methionine = 2'-O-methylcytidine(2498) in 23S rRNA + S-adenosyl-L-homocysteine + H(+)</text>
        <dbReference type="Rhea" id="RHEA:42788"/>
        <dbReference type="Rhea" id="RHEA-COMP:10244"/>
        <dbReference type="Rhea" id="RHEA-COMP:10245"/>
        <dbReference type="ChEBI" id="CHEBI:15378"/>
        <dbReference type="ChEBI" id="CHEBI:57856"/>
        <dbReference type="ChEBI" id="CHEBI:59789"/>
        <dbReference type="ChEBI" id="CHEBI:74495"/>
        <dbReference type="ChEBI" id="CHEBI:82748"/>
        <dbReference type="EC" id="2.1.1.186"/>
    </reaction>
</comment>
<dbReference type="Gene3D" id="3.30.70.2810">
    <property type="match status" value="1"/>
</dbReference>
<feature type="binding site" evidence="6">
    <location>
        <begin position="226"/>
        <end position="229"/>
    </location>
    <ligand>
        <name>S-adenosyl-L-methionine</name>
        <dbReference type="ChEBI" id="CHEBI:59789"/>
    </ligand>
</feature>
<feature type="active site" description="Proton acceptor" evidence="6">
    <location>
        <position position="310"/>
    </location>
</feature>
<comment type="function">
    <text evidence="6">Catalyzes the 2'-O-methylation at nucleotide C2498 in 23S rRNA.</text>
</comment>
<feature type="binding site" evidence="6">
    <location>
        <position position="265"/>
    </location>
    <ligand>
        <name>S-adenosyl-L-methionine</name>
        <dbReference type="ChEBI" id="CHEBI:59789"/>
    </ligand>
</feature>
<feature type="domain" description="Ribosomal RNA large subunit methyltransferase M THUMP-like" evidence="9">
    <location>
        <begin position="83"/>
        <end position="167"/>
    </location>
</feature>
<keyword evidence="2 6" id="KW-0698">rRNA processing</keyword>
<keyword evidence="11" id="KW-1185">Reference proteome</keyword>
<evidence type="ECO:0000313" key="10">
    <source>
        <dbReference type="EMBL" id="MBZ4038601.1"/>
    </source>
</evidence>
<evidence type="ECO:0000259" key="7">
    <source>
        <dbReference type="Pfam" id="PF01728"/>
    </source>
</evidence>
<dbReference type="PANTHER" id="PTHR37524:SF2">
    <property type="entry name" value="RIBOSOMAL RNA METHYLTRANSFERASE FTSJ DOMAIN-CONTAINING PROTEIN"/>
    <property type="match status" value="1"/>
</dbReference>
<dbReference type="InterPro" id="IPR048646">
    <property type="entry name" value="RlmM_THUMP-like"/>
</dbReference>
<dbReference type="RefSeq" id="WP_223674774.1">
    <property type="nucleotide sequence ID" value="NZ_JAINZW010000001.1"/>
</dbReference>
<evidence type="ECO:0000256" key="3">
    <source>
        <dbReference type="ARBA" id="ARBA00022603"/>
    </source>
</evidence>
<name>A0ABS7T404_9GAMM</name>
<feature type="binding site" evidence="6">
    <location>
        <position position="281"/>
    </location>
    <ligand>
        <name>S-adenosyl-L-methionine</name>
        <dbReference type="ChEBI" id="CHEBI:59789"/>
    </ligand>
</feature>
<dbReference type="Pfam" id="PF21239">
    <property type="entry name" value="RLMM_N"/>
    <property type="match status" value="1"/>
</dbReference>
<feature type="domain" description="Ribosomal RNA methyltransferase FtsJ" evidence="7">
    <location>
        <begin position="191"/>
        <end position="283"/>
    </location>
</feature>
<comment type="caution">
    <text evidence="10">The sequence shown here is derived from an EMBL/GenBank/DDBJ whole genome shotgun (WGS) entry which is preliminary data.</text>
</comment>
<evidence type="ECO:0000256" key="4">
    <source>
        <dbReference type="ARBA" id="ARBA00022679"/>
    </source>
</evidence>
<feature type="binding site" evidence="6">
    <location>
        <position position="193"/>
    </location>
    <ligand>
        <name>S-adenosyl-L-methionine</name>
        <dbReference type="ChEBI" id="CHEBI:59789"/>
    </ligand>
</feature>
<protein>
    <recommendedName>
        <fullName evidence="6">Ribosomal RNA large subunit methyltransferase M</fullName>
        <ecNumber evidence="6">2.1.1.186</ecNumber>
    </recommendedName>
    <alternativeName>
        <fullName evidence="6">23S rRNA (cytidine2498-2'-O)-methyltransferase</fullName>
    </alternativeName>
    <alternativeName>
        <fullName evidence="6">23S rRNA 2'-O-ribose methyltransferase RlmM</fullName>
    </alternativeName>
</protein>
<dbReference type="InterPro" id="IPR040739">
    <property type="entry name" value="RlmM_FDX"/>
</dbReference>
<feature type="binding site" evidence="6">
    <location>
        <position position="245"/>
    </location>
    <ligand>
        <name>S-adenosyl-L-methionine</name>
        <dbReference type="ChEBI" id="CHEBI:59789"/>
    </ligand>
</feature>
<dbReference type="Pfam" id="PF18125">
    <property type="entry name" value="RlmM_FDX"/>
    <property type="match status" value="1"/>
</dbReference>
<gene>
    <name evidence="6 10" type="primary">rlmM</name>
    <name evidence="10" type="ORF">K6753_03485</name>
</gene>
<evidence type="ECO:0000313" key="11">
    <source>
        <dbReference type="Proteomes" id="UP001430954"/>
    </source>
</evidence>
<dbReference type="InterPro" id="IPR002877">
    <property type="entry name" value="RNA_MeTrfase_FtsJ_dom"/>
</dbReference>
<keyword evidence="1 6" id="KW-0963">Cytoplasm</keyword>
<dbReference type="GO" id="GO:0008168">
    <property type="term" value="F:methyltransferase activity"/>
    <property type="evidence" value="ECO:0007669"/>
    <property type="project" value="UniProtKB-KW"/>
</dbReference>
<evidence type="ECO:0000256" key="2">
    <source>
        <dbReference type="ARBA" id="ARBA00022552"/>
    </source>
</evidence>
<evidence type="ECO:0000259" key="9">
    <source>
        <dbReference type="Pfam" id="PF21239"/>
    </source>
</evidence>
<reference evidence="10 11" key="1">
    <citation type="submission" date="2021-09" db="EMBL/GenBank/DDBJ databases">
        <title>Lysobacter sp. 13A isolated from the river sediment.</title>
        <authorList>
            <person name="Liu H."/>
            <person name="Li S."/>
            <person name="Mao S."/>
        </authorList>
    </citation>
    <scope>NUCLEOTIDE SEQUENCE [LARGE SCALE GENOMIC DNA]</scope>
    <source>
        <strain evidence="10 11">13A</strain>
    </source>
</reference>
<keyword evidence="3 6" id="KW-0489">Methyltransferase</keyword>
<feature type="domain" description="RlmM ferredoxin-like" evidence="8">
    <location>
        <begin position="5"/>
        <end position="70"/>
    </location>
</feature>
<dbReference type="EMBL" id="JAINZW010000001">
    <property type="protein sequence ID" value="MBZ4038601.1"/>
    <property type="molecule type" value="Genomic_DNA"/>
</dbReference>
<dbReference type="EC" id="2.1.1.186" evidence="6"/>
<dbReference type="Pfam" id="PF01728">
    <property type="entry name" value="FtsJ"/>
    <property type="match status" value="1"/>
</dbReference>
<evidence type="ECO:0000259" key="8">
    <source>
        <dbReference type="Pfam" id="PF18125"/>
    </source>
</evidence>
<dbReference type="GO" id="GO:0032259">
    <property type="term" value="P:methylation"/>
    <property type="evidence" value="ECO:0007669"/>
    <property type="project" value="UniProtKB-KW"/>
</dbReference>
<dbReference type="Gene3D" id="3.40.50.150">
    <property type="entry name" value="Vaccinia Virus protein VP39"/>
    <property type="match status" value="1"/>
</dbReference>
<dbReference type="Gene3D" id="3.30.2300.20">
    <property type="match status" value="1"/>
</dbReference>
<dbReference type="InterPro" id="IPR029063">
    <property type="entry name" value="SAM-dependent_MTases_sf"/>
</dbReference>
<comment type="subcellular location">
    <subcellularLocation>
        <location evidence="6">Cytoplasm</location>
    </subcellularLocation>
</comment>
<dbReference type="NCBIfam" id="NF008734">
    <property type="entry name" value="PRK11760.1"/>
    <property type="match status" value="1"/>
</dbReference>
<dbReference type="SUPFAM" id="SSF53335">
    <property type="entry name" value="S-adenosyl-L-methionine-dependent methyltransferases"/>
    <property type="match status" value="1"/>
</dbReference>
<evidence type="ECO:0000256" key="5">
    <source>
        <dbReference type="ARBA" id="ARBA00022691"/>
    </source>
</evidence>
<dbReference type="PIRSF" id="PIRSF028774">
    <property type="entry name" value="UCP028774"/>
    <property type="match status" value="1"/>
</dbReference>
<accession>A0ABS7T404</accession>
<evidence type="ECO:0000256" key="6">
    <source>
        <dbReference type="HAMAP-Rule" id="MF_01551"/>
    </source>
</evidence>
<evidence type="ECO:0000256" key="1">
    <source>
        <dbReference type="ARBA" id="ARBA00022490"/>
    </source>
</evidence>
<dbReference type="InterPro" id="IPR011224">
    <property type="entry name" value="rRNA_MeTrfase_M"/>
</dbReference>
<dbReference type="Proteomes" id="UP001430954">
    <property type="component" value="Unassembled WGS sequence"/>
</dbReference>
<comment type="similarity">
    <text evidence="6">Belongs to the class I-like SAM-binding methyltransferase superfamily. RNA methyltransferase RlmE family. RlmM subfamily.</text>
</comment>
<keyword evidence="5 6" id="KW-0949">S-adenosyl-L-methionine</keyword>
<comment type="subunit">
    <text evidence="6">Monomer.</text>
</comment>
<dbReference type="PANTHER" id="PTHR37524">
    <property type="entry name" value="RIBOSOMAL RNA LARGE SUBUNIT METHYLTRANSFERASE M"/>
    <property type="match status" value="1"/>
</dbReference>